<evidence type="ECO:0000256" key="2">
    <source>
        <dbReference type="ARBA" id="ARBA00022448"/>
    </source>
</evidence>
<dbReference type="PANTHER" id="PTHR23516">
    <property type="entry name" value="SAM (S-ADENOSYL METHIONINE) TRANSPORTER"/>
    <property type="match status" value="1"/>
</dbReference>
<dbReference type="InterPro" id="IPR019557">
    <property type="entry name" value="AminoTfrase-like_pln_mobile"/>
</dbReference>
<keyword evidence="4 7" id="KW-0812">Transmembrane</keyword>
<comment type="subcellular location">
    <subcellularLocation>
        <location evidence="1">Cell membrane</location>
        <topology evidence="1">Multi-pass membrane protein</topology>
    </subcellularLocation>
</comment>
<accession>A0A7J7M290</accession>
<proteinExistence type="predicted"/>
<name>A0A7J7M290_9MAGN</name>
<dbReference type="Pfam" id="PF05631">
    <property type="entry name" value="MFS_5"/>
    <property type="match status" value="2"/>
</dbReference>
<evidence type="ECO:0000256" key="7">
    <source>
        <dbReference type="SAM" id="Phobius"/>
    </source>
</evidence>
<dbReference type="OrthoDB" id="1625653at2759"/>
<reference evidence="9 10" key="1">
    <citation type="journal article" date="2020" name="IScience">
        <title>Genome Sequencing of the Endangered Kingdonia uniflora (Circaeasteraceae, Ranunculales) Reveals Potential Mechanisms of Evolutionary Specialization.</title>
        <authorList>
            <person name="Sun Y."/>
            <person name="Deng T."/>
            <person name="Zhang A."/>
            <person name="Moore M.J."/>
            <person name="Landis J.B."/>
            <person name="Lin N."/>
            <person name="Zhang H."/>
            <person name="Zhang X."/>
            <person name="Huang J."/>
            <person name="Zhang X."/>
            <person name="Sun H."/>
            <person name="Wang H."/>
        </authorList>
    </citation>
    <scope>NUCLEOTIDE SEQUENCE [LARGE SCALE GENOMIC DNA]</scope>
    <source>
        <strain evidence="9">TB1705</strain>
        <tissue evidence="9">Leaf</tissue>
    </source>
</reference>
<evidence type="ECO:0000256" key="3">
    <source>
        <dbReference type="ARBA" id="ARBA00022475"/>
    </source>
</evidence>
<evidence type="ECO:0000313" key="9">
    <source>
        <dbReference type="EMBL" id="KAF6148995.1"/>
    </source>
</evidence>
<sequence length="421" mass="47356">MDASGFAYFPSIKWNQGDNRLVIALIERWWDVTHTFHFPCGEIEFPPLDFYILTGIRVGFGCPPPFATVDEVEELAALYIPNIKDITISFGYIPGGFIDQLFDMKKVEKYDHETIVRIFLLYMLSMYFYGYIDNKIRLGHLMALKNLDKAGHHPGTYKIIPYARSIGLRDWYIDVAIPPRPRRQRLTIPAVDPSSLVDVGVLVPDDVTRAALSEMYTKQMCLNLGMRNVVYDYTLQKEIGRKRACATSCITYILSCITKHSPQYKILMVGGIAISLLFSAFVSWLVAERNKVKYIALPLNECLALPLNKCFPVMMPLIFNLFLQMGFEQQWLSVTFSKAIFFSNGLVAIIAGLFGNMLADTLGFGPVAPFDATTCFLAIGMTIIMSSWSKNFGDPSENKDLFTQFKGAAVAIASGECLTTF</sequence>
<dbReference type="Proteomes" id="UP000541444">
    <property type="component" value="Unassembled WGS sequence"/>
</dbReference>
<feature type="transmembrane region" description="Helical" evidence="7">
    <location>
        <begin position="370"/>
        <end position="389"/>
    </location>
</feature>
<dbReference type="InterPro" id="IPR008509">
    <property type="entry name" value="MOT2/MFSD5"/>
</dbReference>
<organism evidence="9 10">
    <name type="scientific">Kingdonia uniflora</name>
    <dbReference type="NCBI Taxonomy" id="39325"/>
    <lineage>
        <taxon>Eukaryota</taxon>
        <taxon>Viridiplantae</taxon>
        <taxon>Streptophyta</taxon>
        <taxon>Embryophyta</taxon>
        <taxon>Tracheophyta</taxon>
        <taxon>Spermatophyta</taxon>
        <taxon>Magnoliopsida</taxon>
        <taxon>Ranunculales</taxon>
        <taxon>Circaeasteraceae</taxon>
        <taxon>Kingdonia</taxon>
    </lineage>
</organism>
<dbReference type="GO" id="GO:0015098">
    <property type="term" value="F:molybdate ion transmembrane transporter activity"/>
    <property type="evidence" value="ECO:0007669"/>
    <property type="project" value="InterPro"/>
</dbReference>
<feature type="transmembrane region" description="Helical" evidence="7">
    <location>
        <begin position="266"/>
        <end position="286"/>
    </location>
</feature>
<evidence type="ECO:0000256" key="1">
    <source>
        <dbReference type="ARBA" id="ARBA00004651"/>
    </source>
</evidence>
<evidence type="ECO:0000256" key="5">
    <source>
        <dbReference type="ARBA" id="ARBA00022989"/>
    </source>
</evidence>
<keyword evidence="10" id="KW-1185">Reference proteome</keyword>
<keyword evidence="3" id="KW-1003">Cell membrane</keyword>
<dbReference type="GO" id="GO:0005886">
    <property type="term" value="C:plasma membrane"/>
    <property type="evidence" value="ECO:0007669"/>
    <property type="project" value="UniProtKB-SubCell"/>
</dbReference>
<comment type="caution">
    <text evidence="9">The sequence shown here is derived from an EMBL/GenBank/DDBJ whole genome shotgun (WGS) entry which is preliminary data.</text>
</comment>
<feature type="domain" description="Aminotransferase-like plant mobile" evidence="8">
    <location>
        <begin position="17"/>
        <end position="151"/>
    </location>
</feature>
<gene>
    <name evidence="9" type="ORF">GIB67_009614</name>
</gene>
<dbReference type="AlphaFoldDB" id="A0A7J7M290"/>
<feature type="transmembrane region" description="Helical" evidence="7">
    <location>
        <begin position="339"/>
        <end position="358"/>
    </location>
</feature>
<keyword evidence="6 7" id="KW-0472">Membrane</keyword>
<keyword evidence="2" id="KW-0813">Transport</keyword>
<evidence type="ECO:0000256" key="6">
    <source>
        <dbReference type="ARBA" id="ARBA00023136"/>
    </source>
</evidence>
<evidence type="ECO:0000256" key="4">
    <source>
        <dbReference type="ARBA" id="ARBA00022692"/>
    </source>
</evidence>
<feature type="transmembrane region" description="Helical" evidence="7">
    <location>
        <begin position="114"/>
        <end position="132"/>
    </location>
</feature>
<dbReference type="EMBL" id="JACGCM010001816">
    <property type="protein sequence ID" value="KAF6148995.1"/>
    <property type="molecule type" value="Genomic_DNA"/>
</dbReference>
<dbReference type="PANTHER" id="PTHR23516:SF1">
    <property type="entry name" value="MOLYBDATE-ANION TRANSPORTER"/>
    <property type="match status" value="1"/>
</dbReference>
<evidence type="ECO:0000313" key="10">
    <source>
        <dbReference type="Proteomes" id="UP000541444"/>
    </source>
</evidence>
<evidence type="ECO:0000259" key="8">
    <source>
        <dbReference type="Pfam" id="PF10536"/>
    </source>
</evidence>
<dbReference type="Pfam" id="PF10536">
    <property type="entry name" value="PMD"/>
    <property type="match status" value="1"/>
</dbReference>
<feature type="transmembrane region" description="Helical" evidence="7">
    <location>
        <begin position="306"/>
        <end position="327"/>
    </location>
</feature>
<protein>
    <recommendedName>
        <fullName evidence="8">Aminotransferase-like plant mobile domain-containing protein</fullName>
    </recommendedName>
</protein>
<keyword evidence="5 7" id="KW-1133">Transmembrane helix</keyword>